<proteinExistence type="predicted"/>
<sequence length="220" mass="25425">MLIEFVIQNQFFSYTIEEFGQILDIPFNGACSFTDKWSLDDLRYSVPTSGPYQTNPPCHDEIKNYIQEEREGPVTRIRHDKMEFVTKQPRLILPYGMLLTRLFKYVISVNPELSNDHYVLYDCVMYPLAAQQERKTQKDYGTRRVRSSTSSSSAFGQPSSSHPDDDDNDGNDEGTSYMEPFYTRQPEILSPQFHLRDEQRGGIMSIGKGIKNLLKGKKKK</sequence>
<evidence type="ECO:0000313" key="3">
    <source>
        <dbReference type="Proteomes" id="UP001151760"/>
    </source>
</evidence>
<evidence type="ECO:0000256" key="1">
    <source>
        <dbReference type="SAM" id="MobiDB-lite"/>
    </source>
</evidence>
<organism evidence="2 3">
    <name type="scientific">Tanacetum coccineum</name>
    <dbReference type="NCBI Taxonomy" id="301880"/>
    <lineage>
        <taxon>Eukaryota</taxon>
        <taxon>Viridiplantae</taxon>
        <taxon>Streptophyta</taxon>
        <taxon>Embryophyta</taxon>
        <taxon>Tracheophyta</taxon>
        <taxon>Spermatophyta</taxon>
        <taxon>Magnoliopsida</taxon>
        <taxon>eudicotyledons</taxon>
        <taxon>Gunneridae</taxon>
        <taxon>Pentapetalae</taxon>
        <taxon>asterids</taxon>
        <taxon>campanulids</taxon>
        <taxon>Asterales</taxon>
        <taxon>Asteraceae</taxon>
        <taxon>Asteroideae</taxon>
        <taxon>Anthemideae</taxon>
        <taxon>Anthemidinae</taxon>
        <taxon>Tanacetum</taxon>
    </lineage>
</organism>
<reference evidence="2" key="2">
    <citation type="submission" date="2022-01" db="EMBL/GenBank/DDBJ databases">
        <authorList>
            <person name="Yamashiro T."/>
            <person name="Shiraishi A."/>
            <person name="Satake H."/>
            <person name="Nakayama K."/>
        </authorList>
    </citation>
    <scope>NUCLEOTIDE SEQUENCE</scope>
</reference>
<feature type="region of interest" description="Disordered" evidence="1">
    <location>
        <begin position="134"/>
        <end position="196"/>
    </location>
</feature>
<comment type="caution">
    <text evidence="2">The sequence shown here is derived from an EMBL/GenBank/DDBJ whole genome shotgun (WGS) entry which is preliminary data.</text>
</comment>
<dbReference type="Proteomes" id="UP001151760">
    <property type="component" value="Unassembled WGS sequence"/>
</dbReference>
<keyword evidence="3" id="KW-1185">Reference proteome</keyword>
<feature type="compositionally biased region" description="Low complexity" evidence="1">
    <location>
        <begin position="147"/>
        <end position="161"/>
    </location>
</feature>
<protein>
    <submittedName>
        <fullName evidence="2">Uncharacterized protein</fullName>
    </submittedName>
</protein>
<reference evidence="2" key="1">
    <citation type="journal article" date="2022" name="Int. J. Mol. Sci.">
        <title>Draft Genome of Tanacetum Coccineum: Genomic Comparison of Closely Related Tanacetum-Family Plants.</title>
        <authorList>
            <person name="Yamashiro T."/>
            <person name="Shiraishi A."/>
            <person name="Nakayama K."/>
            <person name="Satake H."/>
        </authorList>
    </citation>
    <scope>NUCLEOTIDE SEQUENCE</scope>
</reference>
<accession>A0ABQ4WSJ9</accession>
<name>A0ABQ4WSJ9_9ASTR</name>
<gene>
    <name evidence="2" type="ORF">Tco_0629228</name>
</gene>
<dbReference type="EMBL" id="BQNB010008897">
    <property type="protein sequence ID" value="GJS55866.1"/>
    <property type="molecule type" value="Genomic_DNA"/>
</dbReference>
<evidence type="ECO:0000313" key="2">
    <source>
        <dbReference type="EMBL" id="GJS55866.1"/>
    </source>
</evidence>